<dbReference type="Gene3D" id="1.25.40.10">
    <property type="entry name" value="Tetratricopeptide repeat domain"/>
    <property type="match status" value="1"/>
</dbReference>
<dbReference type="InterPro" id="IPR050767">
    <property type="entry name" value="Sel1_AlgK"/>
</dbReference>
<name>H5T9Q0_9ALTE</name>
<dbReference type="SMART" id="SM00671">
    <property type="entry name" value="SEL1"/>
    <property type="match status" value="2"/>
</dbReference>
<dbReference type="Pfam" id="PF08238">
    <property type="entry name" value="Sel1"/>
    <property type="match status" value="2"/>
</dbReference>
<reference evidence="1 2" key="1">
    <citation type="journal article" date="2012" name="J. Bacteriol.">
        <title>Genome sequence of proteorhodopsin-containing sea ice bacterium Glaciecola punicea ACAM 611T.</title>
        <authorList>
            <person name="Qin Q.-L."/>
            <person name="Xie B.-B."/>
            <person name="Shu Y.-L."/>
            <person name="Rong J.-C."/>
            <person name="Zhao D.-L."/>
            <person name="Zhang X.-Y."/>
            <person name="Chen X.-L."/>
            <person name="Zhou B.-C."/>
            <person name="Zhanga Y.-Z."/>
        </authorList>
    </citation>
    <scope>NUCLEOTIDE SEQUENCE [LARGE SCALE GENOMIC DNA]</scope>
    <source>
        <strain evidence="1 2">ACAM 611</strain>
    </source>
</reference>
<evidence type="ECO:0000313" key="2">
    <source>
        <dbReference type="Proteomes" id="UP000053586"/>
    </source>
</evidence>
<dbReference type="AlphaFoldDB" id="H5T9Q0"/>
<keyword evidence="2" id="KW-1185">Reference proteome</keyword>
<dbReference type="InterPro" id="IPR011990">
    <property type="entry name" value="TPR-like_helical_dom_sf"/>
</dbReference>
<gene>
    <name evidence="1" type="ORF">GPUN_0895</name>
</gene>
<proteinExistence type="predicted"/>
<evidence type="ECO:0000313" key="1">
    <source>
        <dbReference type="EMBL" id="GAB55027.1"/>
    </source>
</evidence>
<dbReference type="eggNOG" id="COG0790">
    <property type="taxonomic scope" value="Bacteria"/>
</dbReference>
<organism evidence="1 2">
    <name type="scientific">Glaciecola punicea ACAM 611</name>
    <dbReference type="NCBI Taxonomy" id="1121923"/>
    <lineage>
        <taxon>Bacteria</taxon>
        <taxon>Pseudomonadati</taxon>
        <taxon>Pseudomonadota</taxon>
        <taxon>Gammaproteobacteria</taxon>
        <taxon>Alteromonadales</taxon>
        <taxon>Alteromonadaceae</taxon>
        <taxon>Glaciecola</taxon>
    </lineage>
</organism>
<protein>
    <submittedName>
        <fullName evidence="1">Sel1 domain protein repeat-containing protein</fullName>
    </submittedName>
</protein>
<reference evidence="1 2" key="2">
    <citation type="journal article" date="2017" name="Antonie Van Leeuwenhoek">
        <title>Rhizobium rhizosphaerae sp. nov., a novel species isolated from rice rhizosphere.</title>
        <authorList>
            <person name="Zhao J.J."/>
            <person name="Zhang J."/>
            <person name="Zhang R.J."/>
            <person name="Zhang C.W."/>
            <person name="Yin H.Q."/>
            <person name="Zhang X.X."/>
        </authorList>
    </citation>
    <scope>NUCLEOTIDE SEQUENCE [LARGE SCALE GENOMIC DNA]</scope>
    <source>
        <strain evidence="1 2">ACAM 611</strain>
    </source>
</reference>
<dbReference type="InterPro" id="IPR006597">
    <property type="entry name" value="Sel1-like"/>
</dbReference>
<dbReference type="Proteomes" id="UP000053586">
    <property type="component" value="Unassembled WGS sequence"/>
</dbReference>
<dbReference type="EMBL" id="BAET01000007">
    <property type="protein sequence ID" value="GAB55027.1"/>
    <property type="molecule type" value="Genomic_DNA"/>
</dbReference>
<comment type="caution">
    <text evidence="1">The sequence shown here is derived from an EMBL/GenBank/DDBJ whole genome shotgun (WGS) entry which is preliminary data.</text>
</comment>
<dbReference type="PANTHER" id="PTHR11102:SF160">
    <property type="entry name" value="ERAD-ASSOCIATED E3 UBIQUITIN-PROTEIN LIGASE COMPONENT HRD3"/>
    <property type="match status" value="1"/>
</dbReference>
<dbReference type="SUPFAM" id="SSF81901">
    <property type="entry name" value="HCP-like"/>
    <property type="match status" value="1"/>
</dbReference>
<accession>H5T9Q0</accession>
<dbReference type="RefSeq" id="WP_006003718.1">
    <property type="nucleotide sequence ID" value="NZ_BAET01000007.1"/>
</dbReference>
<sequence length="133" mass="14879">MSATAEKEISKIEVIQQLAQDGDAKAQYNLGIMYHSGKGVLKDFKEAVKWHRLAAEQGIAVPQLHLGFMYYSAEGVPQSFISSYSWANISRYNGNDAKLIFDFLENKMSMNDISKAQALSKRCLESNYKNCGS</sequence>
<dbReference type="PANTHER" id="PTHR11102">
    <property type="entry name" value="SEL-1-LIKE PROTEIN"/>
    <property type="match status" value="1"/>
</dbReference>